<proteinExistence type="predicted"/>
<reference evidence="3 4" key="1">
    <citation type="submission" date="2017-09" db="EMBL/GenBank/DDBJ databases">
        <authorList>
            <person name="Ehlers B."/>
            <person name="Leendertz F.H."/>
        </authorList>
    </citation>
    <scope>NUCLEOTIDE SEQUENCE [LARGE SCALE GENOMIC DNA]</scope>
    <source>
        <strain evidence="3 4">CGMCC 4.6857</strain>
    </source>
</reference>
<evidence type="ECO:0000256" key="1">
    <source>
        <dbReference type="SAM" id="MobiDB-lite"/>
    </source>
</evidence>
<evidence type="ECO:0000256" key="2">
    <source>
        <dbReference type="SAM" id="Phobius"/>
    </source>
</evidence>
<name>A0A285GPL7_9ACTN</name>
<dbReference type="EMBL" id="OBDY01000002">
    <property type="protein sequence ID" value="SNY25512.1"/>
    <property type="molecule type" value="Genomic_DNA"/>
</dbReference>
<organism evidence="3 4">
    <name type="scientific">Paractinoplanes atraurantiacus</name>
    <dbReference type="NCBI Taxonomy" id="1036182"/>
    <lineage>
        <taxon>Bacteria</taxon>
        <taxon>Bacillati</taxon>
        <taxon>Actinomycetota</taxon>
        <taxon>Actinomycetes</taxon>
        <taxon>Micromonosporales</taxon>
        <taxon>Micromonosporaceae</taxon>
        <taxon>Paractinoplanes</taxon>
    </lineage>
</organism>
<keyword evidence="2" id="KW-0472">Membrane</keyword>
<dbReference type="RefSeq" id="WP_097319095.1">
    <property type="nucleotide sequence ID" value="NZ_OBDY01000002.1"/>
</dbReference>
<keyword evidence="2" id="KW-1133">Transmembrane helix</keyword>
<dbReference type="AlphaFoldDB" id="A0A285GPL7"/>
<keyword evidence="2" id="KW-0812">Transmembrane</keyword>
<accession>A0A285GPL7</accession>
<dbReference type="Proteomes" id="UP000219612">
    <property type="component" value="Unassembled WGS sequence"/>
</dbReference>
<keyword evidence="4" id="KW-1185">Reference proteome</keyword>
<sequence>MRIPLPHLVVGGLSVVAAGLVTLTLWLVVLGAAGLTASVIGALPSGRRSPHPADRAGTRSGTGLKPRI</sequence>
<evidence type="ECO:0000313" key="3">
    <source>
        <dbReference type="EMBL" id="SNY25512.1"/>
    </source>
</evidence>
<gene>
    <name evidence="3" type="ORF">SAMN05421748_102354</name>
</gene>
<feature type="region of interest" description="Disordered" evidence="1">
    <location>
        <begin position="44"/>
        <end position="68"/>
    </location>
</feature>
<protein>
    <submittedName>
        <fullName evidence="3">Uncharacterized protein</fullName>
    </submittedName>
</protein>
<feature type="transmembrane region" description="Helical" evidence="2">
    <location>
        <begin position="12"/>
        <end position="43"/>
    </location>
</feature>
<evidence type="ECO:0000313" key="4">
    <source>
        <dbReference type="Proteomes" id="UP000219612"/>
    </source>
</evidence>